<feature type="domain" description="MADS-box" evidence="7">
    <location>
        <begin position="7"/>
        <end position="67"/>
    </location>
</feature>
<dbReference type="GO" id="GO:0000981">
    <property type="term" value="F:DNA-binding transcription factor activity, RNA polymerase II-specific"/>
    <property type="evidence" value="ECO:0000318"/>
    <property type="project" value="GO_Central"/>
</dbReference>
<dbReference type="SMART" id="SM00432">
    <property type="entry name" value="MADS"/>
    <property type="match status" value="1"/>
</dbReference>
<dbReference type="PRINTS" id="PR00404">
    <property type="entry name" value="MADSDOMAIN"/>
</dbReference>
<keyword evidence="6" id="KW-0175">Coiled coil</keyword>
<dbReference type="EnsemblPlants" id="PGSC0003DMT400089966">
    <property type="protein sequence ID" value="PGSC0003DMT400089966"/>
    <property type="gene ID" value="PGSC0003DMG400039537"/>
</dbReference>
<dbReference type="eggNOG" id="KOG0014">
    <property type="taxonomic scope" value="Eukaryota"/>
</dbReference>
<evidence type="ECO:0000256" key="2">
    <source>
        <dbReference type="ARBA" id="ARBA00023015"/>
    </source>
</evidence>
<dbReference type="Proteomes" id="UP000011115">
    <property type="component" value="Unassembled WGS sequence"/>
</dbReference>
<organism evidence="8 9">
    <name type="scientific">Solanum tuberosum</name>
    <name type="common">Potato</name>
    <dbReference type="NCBI Taxonomy" id="4113"/>
    <lineage>
        <taxon>Eukaryota</taxon>
        <taxon>Viridiplantae</taxon>
        <taxon>Streptophyta</taxon>
        <taxon>Embryophyta</taxon>
        <taxon>Tracheophyta</taxon>
        <taxon>Spermatophyta</taxon>
        <taxon>Magnoliopsida</taxon>
        <taxon>eudicotyledons</taxon>
        <taxon>Gunneridae</taxon>
        <taxon>Pentapetalae</taxon>
        <taxon>asterids</taxon>
        <taxon>lamiids</taxon>
        <taxon>Solanales</taxon>
        <taxon>Solanaceae</taxon>
        <taxon>Solanoideae</taxon>
        <taxon>Solaneae</taxon>
        <taxon>Solanum</taxon>
    </lineage>
</organism>
<dbReference type="GO" id="GO:0005634">
    <property type="term" value="C:nucleus"/>
    <property type="evidence" value="ECO:0007669"/>
    <property type="project" value="UniProtKB-SubCell"/>
</dbReference>
<proteinExistence type="predicted"/>
<dbReference type="Gene3D" id="3.40.1810.10">
    <property type="entry name" value="Transcription factor, MADS-box"/>
    <property type="match status" value="1"/>
</dbReference>
<gene>
    <name evidence="8" type="primary">LOC107061876</name>
</gene>
<dbReference type="OrthoDB" id="1098072at2759"/>
<dbReference type="Pfam" id="PF00319">
    <property type="entry name" value="SRF-TF"/>
    <property type="match status" value="1"/>
</dbReference>
<keyword evidence="2" id="KW-0805">Transcription regulation</keyword>
<sequence>MAEKKTLGRQKISMAKIENEDDLYSSFSKRRETLYKKASDMIRKYDIDVGIVTFSPSDNPFSFFHPTIDAVVDRFFSPYTQGSETSRLNIANTRTRIKEKQVELEDLEIIKETLANQTTDETDIEEMWKQIKEFNPEDLKKFESRLDEVDLMLKNVVASSIAQAPQENAN</sequence>
<comment type="subcellular location">
    <subcellularLocation>
        <location evidence="1">Nucleus</location>
    </subcellularLocation>
</comment>
<evidence type="ECO:0000256" key="3">
    <source>
        <dbReference type="ARBA" id="ARBA00023125"/>
    </source>
</evidence>
<keyword evidence="9" id="KW-1185">Reference proteome</keyword>
<keyword evidence="5" id="KW-0539">Nucleus</keyword>
<dbReference type="InParanoid" id="M1DJA7"/>
<dbReference type="CDD" id="cd00266">
    <property type="entry name" value="MADS_SRF_like"/>
    <property type="match status" value="1"/>
</dbReference>
<keyword evidence="3" id="KW-0238">DNA-binding</keyword>
<dbReference type="InterPro" id="IPR036879">
    <property type="entry name" value="TF_MADSbox_sf"/>
</dbReference>
<dbReference type="RefSeq" id="XP_015167292.1">
    <property type="nucleotide sequence ID" value="XM_015311806.1"/>
</dbReference>
<dbReference type="OMA" id="TDIEEMW"/>
<dbReference type="GO" id="GO:0006357">
    <property type="term" value="P:regulation of transcription by RNA polymerase II"/>
    <property type="evidence" value="ECO:0000318"/>
    <property type="project" value="GO_Central"/>
</dbReference>
<feature type="coiled-coil region" evidence="6">
    <location>
        <begin position="90"/>
        <end position="117"/>
    </location>
</feature>
<name>M1DJA7_SOLTU</name>
<reference evidence="9" key="1">
    <citation type="journal article" date="2011" name="Nature">
        <title>Genome sequence and analysis of the tuber crop potato.</title>
        <authorList>
            <consortium name="The Potato Genome Sequencing Consortium"/>
        </authorList>
    </citation>
    <scope>NUCLEOTIDE SEQUENCE [LARGE SCALE GENOMIC DNA]</scope>
    <source>
        <strain evidence="9">cv. DM1-3 516 R44</strain>
    </source>
</reference>
<dbReference type="SUPFAM" id="SSF55455">
    <property type="entry name" value="SRF-like"/>
    <property type="match status" value="1"/>
</dbReference>
<evidence type="ECO:0000256" key="4">
    <source>
        <dbReference type="ARBA" id="ARBA00023163"/>
    </source>
</evidence>
<dbReference type="KEGG" id="sot:107061876"/>
<dbReference type="Gramene" id="PGSC0003DMT400089966">
    <property type="protein sequence ID" value="PGSC0003DMT400089966"/>
    <property type="gene ID" value="PGSC0003DMG400039537"/>
</dbReference>
<evidence type="ECO:0000313" key="8">
    <source>
        <dbReference type="EnsemblPlants" id="PGSC0003DMT400089966"/>
    </source>
</evidence>
<reference evidence="8" key="2">
    <citation type="submission" date="2015-06" db="UniProtKB">
        <authorList>
            <consortium name="EnsemblPlants"/>
        </authorList>
    </citation>
    <scope>IDENTIFICATION</scope>
    <source>
        <strain evidence="8">DM1-3 516 R44</strain>
    </source>
</reference>
<dbReference type="GO" id="GO:0000978">
    <property type="term" value="F:RNA polymerase II cis-regulatory region sequence-specific DNA binding"/>
    <property type="evidence" value="ECO:0000318"/>
    <property type="project" value="GO_Central"/>
</dbReference>
<dbReference type="PANTHER" id="PTHR11945">
    <property type="entry name" value="MADS BOX PROTEIN"/>
    <property type="match status" value="1"/>
</dbReference>
<dbReference type="HOGENOM" id="CLU_053053_5_2_1"/>
<accession>M1DJA7</accession>
<keyword evidence="4" id="KW-0804">Transcription</keyword>
<evidence type="ECO:0000256" key="1">
    <source>
        <dbReference type="ARBA" id="ARBA00004123"/>
    </source>
</evidence>
<evidence type="ECO:0000256" key="5">
    <source>
        <dbReference type="ARBA" id="ARBA00023242"/>
    </source>
</evidence>
<dbReference type="GeneID" id="107061876"/>
<dbReference type="PaxDb" id="4113-PGSC0003DMT400089966"/>
<dbReference type="GO" id="GO:0046983">
    <property type="term" value="F:protein dimerization activity"/>
    <property type="evidence" value="ECO:0007669"/>
    <property type="project" value="InterPro"/>
</dbReference>
<evidence type="ECO:0000259" key="7">
    <source>
        <dbReference type="PROSITE" id="PS50066"/>
    </source>
</evidence>
<dbReference type="InterPro" id="IPR002100">
    <property type="entry name" value="TF_MADSbox"/>
</dbReference>
<dbReference type="GO" id="GO:0045944">
    <property type="term" value="P:positive regulation of transcription by RNA polymerase II"/>
    <property type="evidence" value="ECO:0007669"/>
    <property type="project" value="InterPro"/>
</dbReference>
<dbReference type="InterPro" id="IPR033897">
    <property type="entry name" value="SRF-like_MADS-box"/>
</dbReference>
<evidence type="ECO:0000256" key="6">
    <source>
        <dbReference type="SAM" id="Coils"/>
    </source>
</evidence>
<dbReference type="PANTHER" id="PTHR11945:SF597">
    <property type="entry name" value="MADS BOX PROTEIN"/>
    <property type="match status" value="1"/>
</dbReference>
<dbReference type="AlphaFoldDB" id="M1DJA7"/>
<protein>
    <submittedName>
        <fullName evidence="8">Mads box protein</fullName>
    </submittedName>
</protein>
<dbReference type="PROSITE" id="PS50066">
    <property type="entry name" value="MADS_BOX_2"/>
    <property type="match status" value="1"/>
</dbReference>
<evidence type="ECO:0000313" key="9">
    <source>
        <dbReference type="Proteomes" id="UP000011115"/>
    </source>
</evidence>